<reference evidence="1" key="1">
    <citation type="submission" date="2021-06" db="EMBL/GenBank/DDBJ databases">
        <authorList>
            <person name="Kallberg Y."/>
            <person name="Tangrot J."/>
            <person name="Rosling A."/>
        </authorList>
    </citation>
    <scope>NUCLEOTIDE SEQUENCE</scope>
    <source>
        <strain evidence="1">AU212A</strain>
    </source>
</reference>
<evidence type="ECO:0000313" key="2">
    <source>
        <dbReference type="Proteomes" id="UP000789860"/>
    </source>
</evidence>
<name>A0ACA9K1H1_9GLOM</name>
<dbReference type="Proteomes" id="UP000789860">
    <property type="component" value="Unassembled WGS sequence"/>
</dbReference>
<sequence>MCLKDDSLDLSHYVSAPEIFNDSLYKSSRAELKLMTDKDEYLIVENRIRGRMTMASYRYAKSNNLQCPDYDPKILGKVSSEEVLDIQSIAPDAEIGYMLELDLEAPVHLHDYFVDYPLASEKQIIPENWPSLYNERLVNNKEVRNGKYVLEEKLVTKIHSTLKFKQSPWMKDYIEKNIRKRKIAKANRNKDRAERPDIFDLNYSGDLFLMKDETKGSPIGESVCLKPKIYSVLLASHDPKTSDDPDSEDPKKKHGIQKAKGVKKYVVKKELQYDKFLECLRNKKLTQHDMINKIGLNPYDNKRWILLDGIRTLPYRYWRIGLYKCLVASEIALEEAEERAMKVRLRVKE</sequence>
<dbReference type="EMBL" id="CAJVPM010000515">
    <property type="protein sequence ID" value="CAG8446156.1"/>
    <property type="molecule type" value="Genomic_DNA"/>
</dbReference>
<protein>
    <submittedName>
        <fullName evidence="1">7082_t:CDS:1</fullName>
    </submittedName>
</protein>
<organism evidence="1 2">
    <name type="scientific">Scutellospora calospora</name>
    <dbReference type="NCBI Taxonomy" id="85575"/>
    <lineage>
        <taxon>Eukaryota</taxon>
        <taxon>Fungi</taxon>
        <taxon>Fungi incertae sedis</taxon>
        <taxon>Mucoromycota</taxon>
        <taxon>Glomeromycotina</taxon>
        <taxon>Glomeromycetes</taxon>
        <taxon>Diversisporales</taxon>
        <taxon>Gigasporaceae</taxon>
        <taxon>Scutellospora</taxon>
    </lineage>
</organism>
<keyword evidence="2" id="KW-1185">Reference proteome</keyword>
<proteinExistence type="predicted"/>
<accession>A0ACA9K1H1</accession>
<gene>
    <name evidence="1" type="ORF">SCALOS_LOCUS936</name>
</gene>
<evidence type="ECO:0000313" key="1">
    <source>
        <dbReference type="EMBL" id="CAG8446156.1"/>
    </source>
</evidence>
<comment type="caution">
    <text evidence="1">The sequence shown here is derived from an EMBL/GenBank/DDBJ whole genome shotgun (WGS) entry which is preliminary data.</text>
</comment>